<sequence length="312" mass="35000">MFTWGARQPVVNMGKFVETLTYNDMSVQEEMNVVQADVLVPCLLSNVTVQVMGLLAMTYGTADRQNILKEYLALLKGLGKLKDAQVTLRINKAVQLVPQTHSRVPIHLQLQVEELKRLLAQDIIMLAEGPAPWLSTGRSPSELVVGRTSSTRLSQLDAKAPTDHDNIAARDRETKEKMKRYADARRHATGSGLQLGDWVLVHQRQAWKLDSPFWSQLLRKTKIKGSMITAEAGPYFIQQKDFRMSDDEEGELWPSAGRETTSADPGGSEETVSTTGDSHPWDEDTTEDIDQETGTSRPMRTTRNPKRLIEEL</sequence>
<dbReference type="AlphaFoldDB" id="A0AAV7Q4U8"/>
<dbReference type="PANTHER" id="PTHR37984">
    <property type="entry name" value="PROTEIN CBG26694"/>
    <property type="match status" value="1"/>
</dbReference>
<dbReference type="InterPro" id="IPR050951">
    <property type="entry name" value="Retrovirus_Pol_polyprotein"/>
</dbReference>
<name>A0AAV7Q4U8_PLEWA</name>
<feature type="region of interest" description="Disordered" evidence="1">
    <location>
        <begin position="246"/>
        <end position="312"/>
    </location>
</feature>
<protein>
    <submittedName>
        <fullName evidence="2">Uncharacterized protein</fullName>
    </submittedName>
</protein>
<accession>A0AAV7Q4U8</accession>
<dbReference type="EMBL" id="JANPWB010000010">
    <property type="protein sequence ID" value="KAJ1134666.1"/>
    <property type="molecule type" value="Genomic_DNA"/>
</dbReference>
<gene>
    <name evidence="2" type="ORF">NDU88_001117</name>
</gene>
<proteinExistence type="predicted"/>
<evidence type="ECO:0000256" key="1">
    <source>
        <dbReference type="SAM" id="MobiDB-lite"/>
    </source>
</evidence>
<organism evidence="2 3">
    <name type="scientific">Pleurodeles waltl</name>
    <name type="common">Iberian ribbed newt</name>
    <dbReference type="NCBI Taxonomy" id="8319"/>
    <lineage>
        <taxon>Eukaryota</taxon>
        <taxon>Metazoa</taxon>
        <taxon>Chordata</taxon>
        <taxon>Craniata</taxon>
        <taxon>Vertebrata</taxon>
        <taxon>Euteleostomi</taxon>
        <taxon>Amphibia</taxon>
        <taxon>Batrachia</taxon>
        <taxon>Caudata</taxon>
        <taxon>Salamandroidea</taxon>
        <taxon>Salamandridae</taxon>
        <taxon>Pleurodelinae</taxon>
        <taxon>Pleurodeles</taxon>
    </lineage>
</organism>
<keyword evidence="3" id="KW-1185">Reference proteome</keyword>
<dbReference type="PANTHER" id="PTHR37984:SF5">
    <property type="entry name" value="PROTEIN NYNRIN-LIKE"/>
    <property type="match status" value="1"/>
</dbReference>
<comment type="caution">
    <text evidence="2">The sequence shown here is derived from an EMBL/GenBank/DDBJ whole genome shotgun (WGS) entry which is preliminary data.</text>
</comment>
<evidence type="ECO:0000313" key="3">
    <source>
        <dbReference type="Proteomes" id="UP001066276"/>
    </source>
</evidence>
<dbReference type="Proteomes" id="UP001066276">
    <property type="component" value="Chromosome 6"/>
</dbReference>
<evidence type="ECO:0000313" key="2">
    <source>
        <dbReference type="EMBL" id="KAJ1134666.1"/>
    </source>
</evidence>
<reference evidence="2" key="1">
    <citation type="journal article" date="2022" name="bioRxiv">
        <title>Sequencing and chromosome-scale assembly of the giantPleurodeles waltlgenome.</title>
        <authorList>
            <person name="Brown T."/>
            <person name="Elewa A."/>
            <person name="Iarovenko S."/>
            <person name="Subramanian E."/>
            <person name="Araus A.J."/>
            <person name="Petzold A."/>
            <person name="Susuki M."/>
            <person name="Suzuki K.-i.T."/>
            <person name="Hayashi T."/>
            <person name="Toyoda A."/>
            <person name="Oliveira C."/>
            <person name="Osipova E."/>
            <person name="Leigh N.D."/>
            <person name="Simon A."/>
            <person name="Yun M.H."/>
        </authorList>
    </citation>
    <scope>NUCLEOTIDE SEQUENCE</scope>
    <source>
        <strain evidence="2">20211129_DDA</strain>
        <tissue evidence="2">Liver</tissue>
    </source>
</reference>